<evidence type="ECO:0000256" key="3">
    <source>
        <dbReference type="ARBA" id="ARBA00023157"/>
    </source>
</evidence>
<comment type="subcellular location">
    <subcellularLocation>
        <location evidence="1">Secreted</location>
    </subcellularLocation>
</comment>
<protein>
    <submittedName>
        <fullName evidence="5">Astakine-like protein</fullName>
    </submittedName>
</protein>
<dbReference type="EMBL" id="NCKU01015163">
    <property type="protein sequence ID" value="RWR99439.1"/>
    <property type="molecule type" value="Genomic_DNA"/>
</dbReference>
<dbReference type="AlphaFoldDB" id="A0A443Q8W6"/>
<name>A0A443Q8W6_9ACAR</name>
<dbReference type="Proteomes" id="UP000285301">
    <property type="component" value="Unassembled WGS sequence"/>
</dbReference>
<evidence type="ECO:0000313" key="5">
    <source>
        <dbReference type="EMBL" id="RWR99439.1"/>
    </source>
</evidence>
<comment type="caution">
    <text evidence="5">The sequence shown here is derived from an EMBL/GenBank/DDBJ whole genome shotgun (WGS) entry which is preliminary data.</text>
</comment>
<keyword evidence="2" id="KW-0964">Secreted</keyword>
<proteinExistence type="predicted"/>
<evidence type="ECO:0000256" key="2">
    <source>
        <dbReference type="ARBA" id="ARBA00022525"/>
    </source>
</evidence>
<dbReference type="GO" id="GO:0005576">
    <property type="term" value="C:extracellular region"/>
    <property type="evidence" value="ECO:0007669"/>
    <property type="project" value="UniProtKB-SubCell"/>
</dbReference>
<dbReference type="Pfam" id="PF06607">
    <property type="entry name" value="Prokineticin"/>
    <property type="match status" value="1"/>
</dbReference>
<feature type="non-terminal residue" evidence="5">
    <location>
        <position position="87"/>
    </location>
</feature>
<keyword evidence="3" id="KW-1015">Disulfide bond</keyword>
<dbReference type="Gene3D" id="2.10.80.10">
    <property type="entry name" value="Lipase, subunit A"/>
    <property type="match status" value="1"/>
</dbReference>
<dbReference type="OrthoDB" id="6408184at2759"/>
<reference evidence="5 6" key="1">
    <citation type="journal article" date="2018" name="Gigascience">
        <title>Genomes of trombidid mites reveal novel predicted allergens and laterally-transferred genes associated with secondary metabolism.</title>
        <authorList>
            <person name="Dong X."/>
            <person name="Chaisiri K."/>
            <person name="Xia D."/>
            <person name="Armstrong S.D."/>
            <person name="Fang Y."/>
            <person name="Donnelly M.J."/>
            <person name="Kadowaki T."/>
            <person name="McGarry J.W."/>
            <person name="Darby A.C."/>
            <person name="Makepeace B.L."/>
        </authorList>
    </citation>
    <scope>NUCLEOTIDE SEQUENCE [LARGE SCALE GENOMIC DNA]</scope>
    <source>
        <strain evidence="5">UoL-WK</strain>
    </source>
</reference>
<sequence length="87" mass="9332">QFSFGTAEGKDCKRAKDCGPDSCCVLSHNRHSSPQCKKLGDLNDSCNDGNKRGNVELTYPNGAVVKASDVYTHFCPCKTGLTCLDSS</sequence>
<feature type="non-terminal residue" evidence="5">
    <location>
        <position position="1"/>
    </location>
</feature>
<evidence type="ECO:0000256" key="1">
    <source>
        <dbReference type="ARBA" id="ARBA00004613"/>
    </source>
</evidence>
<feature type="domain" description="Prokineticin" evidence="4">
    <location>
        <begin position="11"/>
        <end position="85"/>
    </location>
</feature>
<gene>
    <name evidence="5" type="ORF">B4U79_07293</name>
</gene>
<accession>A0A443Q8W6</accession>
<dbReference type="InterPro" id="IPR023569">
    <property type="entry name" value="Prokineticin_domain"/>
</dbReference>
<keyword evidence="6" id="KW-1185">Reference proteome</keyword>
<evidence type="ECO:0000259" key="4">
    <source>
        <dbReference type="Pfam" id="PF06607"/>
    </source>
</evidence>
<evidence type="ECO:0000313" key="6">
    <source>
        <dbReference type="Proteomes" id="UP000285301"/>
    </source>
</evidence>
<organism evidence="5 6">
    <name type="scientific">Dinothrombium tinctorium</name>
    <dbReference type="NCBI Taxonomy" id="1965070"/>
    <lineage>
        <taxon>Eukaryota</taxon>
        <taxon>Metazoa</taxon>
        <taxon>Ecdysozoa</taxon>
        <taxon>Arthropoda</taxon>
        <taxon>Chelicerata</taxon>
        <taxon>Arachnida</taxon>
        <taxon>Acari</taxon>
        <taxon>Acariformes</taxon>
        <taxon>Trombidiformes</taxon>
        <taxon>Prostigmata</taxon>
        <taxon>Anystina</taxon>
        <taxon>Parasitengona</taxon>
        <taxon>Trombidioidea</taxon>
        <taxon>Trombidiidae</taxon>
        <taxon>Dinothrombium</taxon>
    </lineage>
</organism>